<proteinExistence type="predicted"/>
<evidence type="ECO:0000313" key="5">
    <source>
        <dbReference type="Proteomes" id="UP000605201"/>
    </source>
</evidence>
<evidence type="ECO:0000256" key="1">
    <source>
        <dbReference type="ARBA" id="ARBA00022630"/>
    </source>
</evidence>
<dbReference type="CDD" id="cd02803">
    <property type="entry name" value="OYE_like_FMN_family"/>
    <property type="match status" value="1"/>
</dbReference>
<dbReference type="InterPro" id="IPR013785">
    <property type="entry name" value="Aldolase_TIM"/>
</dbReference>
<dbReference type="Pfam" id="PF00724">
    <property type="entry name" value="Oxidored_FMN"/>
    <property type="match status" value="1"/>
</dbReference>
<dbReference type="PANTHER" id="PTHR43656:SF2">
    <property type="entry name" value="BINDING OXIDOREDUCTASE, PUTATIVE (AFU_ORTHOLOGUE AFUA_2G08260)-RELATED"/>
    <property type="match status" value="1"/>
</dbReference>
<dbReference type="GO" id="GO:0016491">
    <property type="term" value="F:oxidoreductase activity"/>
    <property type="evidence" value="ECO:0007669"/>
    <property type="project" value="UniProtKB-KW"/>
</dbReference>
<keyword evidence="1" id="KW-0285">Flavoprotein</keyword>
<feature type="domain" description="NADH:flavin oxidoreductase/NADH oxidase N-terminal" evidence="3">
    <location>
        <begin position="4"/>
        <end position="251"/>
    </location>
</feature>
<evidence type="ECO:0000256" key="2">
    <source>
        <dbReference type="ARBA" id="ARBA00023002"/>
    </source>
</evidence>
<name>A0A8J6P8G4_9BACT</name>
<dbReference type="Proteomes" id="UP000605201">
    <property type="component" value="Unassembled WGS sequence"/>
</dbReference>
<evidence type="ECO:0000259" key="3">
    <source>
        <dbReference type="Pfam" id="PF00724"/>
    </source>
</evidence>
<dbReference type="AlphaFoldDB" id="A0A8J6P8G4"/>
<sequence>MSILFAPINLGNMRIENRFIHSATYEVMASETGEVSDKLVKRYQNLAKGEVGLIIPGYMYVHPLGRSYKFQTGIHNDEMIPGLKKLVETVHQEGGKIAFQLAHAGRQTTKAMIGQTPIGPSSRGRDPVNFVKPMEMTADQIQDVIQAFGVAAKRAVEAGADGIQLHAAHGYLINQFISPFFNQRKDEWGGSDANRFRFLKELISEVRNALPQGMPVLVKLNTHDYTPQEGVTPSLAVTYAGWLADLKIDGLEISCGSAVYSYMNMCRGDVPVKELVNSLPFWKKPLGKLMMKSMVGKYDLKEGYNLEAAKMIKPVLGEIPLFVVGGLRKVAQMTEALEQQYADCISMCRPFIREPFIVKKIKEGKTDSVACVSCNRCLAAVPSNMTVRCYNKGFPTP</sequence>
<gene>
    <name evidence="4" type="ORF">H8D96_17890</name>
</gene>
<dbReference type="Gene3D" id="3.20.20.70">
    <property type="entry name" value="Aldolase class I"/>
    <property type="match status" value="1"/>
</dbReference>
<organism evidence="4 5">
    <name type="scientific">Candidatus Desulfatibia vada</name>
    <dbReference type="NCBI Taxonomy" id="2841696"/>
    <lineage>
        <taxon>Bacteria</taxon>
        <taxon>Pseudomonadati</taxon>
        <taxon>Thermodesulfobacteriota</taxon>
        <taxon>Desulfobacteria</taxon>
        <taxon>Desulfobacterales</taxon>
        <taxon>Desulfobacterales incertae sedis</taxon>
        <taxon>Candidatus Desulfatibia</taxon>
    </lineage>
</organism>
<dbReference type="InterPro" id="IPR001155">
    <property type="entry name" value="OxRdtase_FMN_N"/>
</dbReference>
<accession>A0A8J6P8G4</accession>
<protein>
    <submittedName>
        <fullName evidence="4">NADH:flavin oxidoreductase</fullName>
    </submittedName>
</protein>
<comment type="caution">
    <text evidence="4">The sequence shown here is derived from an EMBL/GenBank/DDBJ whole genome shotgun (WGS) entry which is preliminary data.</text>
</comment>
<dbReference type="InterPro" id="IPR051799">
    <property type="entry name" value="NADH_flavin_oxidoreductase"/>
</dbReference>
<dbReference type="PANTHER" id="PTHR43656">
    <property type="entry name" value="BINDING OXIDOREDUCTASE, PUTATIVE (AFU_ORTHOLOGUE AFUA_2G08260)-RELATED"/>
    <property type="match status" value="1"/>
</dbReference>
<dbReference type="EMBL" id="JACNIG010000335">
    <property type="protein sequence ID" value="MBC8433785.1"/>
    <property type="molecule type" value="Genomic_DNA"/>
</dbReference>
<dbReference type="SUPFAM" id="SSF51395">
    <property type="entry name" value="FMN-linked oxidoreductases"/>
    <property type="match status" value="1"/>
</dbReference>
<dbReference type="GO" id="GO:0010181">
    <property type="term" value="F:FMN binding"/>
    <property type="evidence" value="ECO:0007669"/>
    <property type="project" value="InterPro"/>
</dbReference>
<evidence type="ECO:0000313" key="4">
    <source>
        <dbReference type="EMBL" id="MBC8433785.1"/>
    </source>
</evidence>
<keyword evidence="2" id="KW-0560">Oxidoreductase</keyword>
<reference evidence="4 5" key="1">
    <citation type="submission" date="2020-08" db="EMBL/GenBank/DDBJ databases">
        <title>Bridging the membrane lipid divide: bacteria of the FCB group superphylum have the potential to synthesize archaeal ether lipids.</title>
        <authorList>
            <person name="Villanueva L."/>
            <person name="Von Meijenfeldt F.A.B."/>
            <person name="Westbye A.B."/>
            <person name="Yadav S."/>
            <person name="Hopmans E.C."/>
            <person name="Dutilh B.E."/>
            <person name="Sinninghe Damste J.S."/>
        </authorList>
    </citation>
    <scope>NUCLEOTIDE SEQUENCE [LARGE SCALE GENOMIC DNA]</scope>
    <source>
        <strain evidence="4">NIOZ-UU17</strain>
    </source>
</reference>